<dbReference type="GO" id="GO:0008146">
    <property type="term" value="F:sulfotransferase activity"/>
    <property type="evidence" value="ECO:0007669"/>
    <property type="project" value="InterPro"/>
</dbReference>
<evidence type="ECO:0000256" key="3">
    <source>
        <dbReference type="RuleBase" id="RU361155"/>
    </source>
</evidence>
<evidence type="ECO:0000256" key="1">
    <source>
        <dbReference type="ARBA" id="ARBA00005771"/>
    </source>
</evidence>
<dbReference type="Proteomes" id="UP000032304">
    <property type="component" value="Chromosome 13"/>
</dbReference>
<evidence type="ECO:0000259" key="4">
    <source>
        <dbReference type="Pfam" id="PF00685"/>
    </source>
</evidence>
<dbReference type="PANTHER" id="PTHR11783">
    <property type="entry name" value="SULFOTRANSFERASE SULT"/>
    <property type="match status" value="1"/>
</dbReference>
<keyword evidence="2 3" id="KW-0808">Transferase</keyword>
<reference evidence="5 6" key="1">
    <citation type="journal article" date="2012" name="Nature">
        <title>Repeated polyploidization of Gossypium genomes and the evolution of spinnable cotton fibres.</title>
        <authorList>
            <person name="Paterson A.H."/>
            <person name="Wendel J.F."/>
            <person name="Gundlach H."/>
            <person name="Guo H."/>
            <person name="Jenkins J."/>
            <person name="Jin D."/>
            <person name="Llewellyn D."/>
            <person name="Showmaker K.C."/>
            <person name="Shu S."/>
            <person name="Udall J."/>
            <person name="Yoo M.J."/>
            <person name="Byers R."/>
            <person name="Chen W."/>
            <person name="Doron-Faigenboim A."/>
            <person name="Duke M.V."/>
            <person name="Gong L."/>
            <person name="Grimwood J."/>
            <person name="Grover C."/>
            <person name="Grupp K."/>
            <person name="Hu G."/>
            <person name="Lee T.H."/>
            <person name="Li J."/>
            <person name="Lin L."/>
            <person name="Liu T."/>
            <person name="Marler B.S."/>
            <person name="Page J.T."/>
            <person name="Roberts A.W."/>
            <person name="Romanel E."/>
            <person name="Sanders W.S."/>
            <person name="Szadkowski E."/>
            <person name="Tan X."/>
            <person name="Tang H."/>
            <person name="Xu C."/>
            <person name="Wang J."/>
            <person name="Wang Z."/>
            <person name="Zhang D."/>
            <person name="Zhang L."/>
            <person name="Ashrafi H."/>
            <person name="Bedon F."/>
            <person name="Bowers J.E."/>
            <person name="Brubaker C.L."/>
            <person name="Chee P.W."/>
            <person name="Das S."/>
            <person name="Gingle A.R."/>
            <person name="Haigler C.H."/>
            <person name="Harker D."/>
            <person name="Hoffmann L.V."/>
            <person name="Hovav R."/>
            <person name="Jones D.C."/>
            <person name="Lemke C."/>
            <person name="Mansoor S."/>
            <person name="ur Rahman M."/>
            <person name="Rainville L.N."/>
            <person name="Rambani A."/>
            <person name="Reddy U.K."/>
            <person name="Rong J.K."/>
            <person name="Saranga Y."/>
            <person name="Scheffler B.E."/>
            <person name="Scheffler J.A."/>
            <person name="Stelly D.M."/>
            <person name="Triplett B.A."/>
            <person name="Van Deynze A."/>
            <person name="Vaslin M.F."/>
            <person name="Waghmare V.N."/>
            <person name="Walford S.A."/>
            <person name="Wright R.J."/>
            <person name="Zaki E.A."/>
            <person name="Zhang T."/>
            <person name="Dennis E.S."/>
            <person name="Mayer K.F."/>
            <person name="Peterson D.G."/>
            <person name="Rokhsar D.S."/>
            <person name="Wang X."/>
            <person name="Schmutz J."/>
        </authorList>
    </citation>
    <scope>NUCLEOTIDE SEQUENCE [LARGE SCALE GENOMIC DNA]</scope>
</reference>
<name>A0A0D2VGJ6_GOSRA</name>
<dbReference type="InterPro" id="IPR027417">
    <property type="entry name" value="P-loop_NTPase"/>
</dbReference>
<dbReference type="InterPro" id="IPR000863">
    <property type="entry name" value="Sulfotransferase_dom"/>
</dbReference>
<dbReference type="EMBL" id="CM001752">
    <property type="protein sequence ID" value="KJB82676.1"/>
    <property type="molecule type" value="Genomic_DNA"/>
</dbReference>
<organism evidence="5 6">
    <name type="scientific">Gossypium raimondii</name>
    <name type="common">Peruvian cotton</name>
    <name type="synonym">Gossypium klotzschianum subsp. raimondii</name>
    <dbReference type="NCBI Taxonomy" id="29730"/>
    <lineage>
        <taxon>Eukaryota</taxon>
        <taxon>Viridiplantae</taxon>
        <taxon>Streptophyta</taxon>
        <taxon>Embryophyta</taxon>
        <taxon>Tracheophyta</taxon>
        <taxon>Spermatophyta</taxon>
        <taxon>Magnoliopsida</taxon>
        <taxon>eudicotyledons</taxon>
        <taxon>Gunneridae</taxon>
        <taxon>Pentapetalae</taxon>
        <taxon>rosids</taxon>
        <taxon>malvids</taxon>
        <taxon>Malvales</taxon>
        <taxon>Malvaceae</taxon>
        <taxon>Malvoideae</taxon>
        <taxon>Gossypium</taxon>
    </lineage>
</organism>
<gene>
    <name evidence="5" type="ORF">B456_013G208800</name>
</gene>
<protein>
    <recommendedName>
        <fullName evidence="3">Sulfotransferase</fullName>
        <ecNumber evidence="3">2.8.2.-</ecNumber>
    </recommendedName>
</protein>
<evidence type="ECO:0000313" key="6">
    <source>
        <dbReference type="Proteomes" id="UP000032304"/>
    </source>
</evidence>
<dbReference type="eggNOG" id="KOG1584">
    <property type="taxonomic scope" value="Eukaryota"/>
</dbReference>
<evidence type="ECO:0000313" key="5">
    <source>
        <dbReference type="EMBL" id="KJB82676.1"/>
    </source>
</evidence>
<dbReference type="OrthoDB" id="205623at2759"/>
<accession>A0A0D2VGJ6</accession>
<dbReference type="Gene3D" id="3.40.50.300">
    <property type="entry name" value="P-loop containing nucleotide triphosphate hydrolases"/>
    <property type="match status" value="1"/>
</dbReference>
<dbReference type="Gramene" id="KJB82676">
    <property type="protein sequence ID" value="KJB82676"/>
    <property type="gene ID" value="B456_013G208800"/>
</dbReference>
<dbReference type="AlphaFoldDB" id="A0A0D2VGJ6"/>
<dbReference type="SUPFAM" id="SSF52540">
    <property type="entry name" value="P-loop containing nucleoside triphosphate hydrolases"/>
    <property type="match status" value="1"/>
</dbReference>
<proteinExistence type="inferred from homology"/>
<comment type="similarity">
    <text evidence="1 3">Belongs to the sulfotransferase 1 family.</text>
</comment>
<keyword evidence="6" id="KW-1185">Reference proteome</keyword>
<evidence type="ECO:0000256" key="2">
    <source>
        <dbReference type="ARBA" id="ARBA00022679"/>
    </source>
</evidence>
<dbReference type="KEGG" id="gra:105783813"/>
<dbReference type="Pfam" id="PF00685">
    <property type="entry name" value="Sulfotransfer_1"/>
    <property type="match status" value="1"/>
</dbReference>
<sequence>MISSNLASSFAMENSKNFGIQKELELNEGYQKTYKKMDELLPTLPRSKGWWLDQLLRYQAFWLSNHGIRGSMLIDDHFNPRPTDIIVATSPKCGTTWLRALVFSIINRNSFDFNNHPLSKANPRDLVHFLEAHIRGDRSTVSIDGLLSPRLLSTHLPYSLFPKCMTDDASSACRFVYICRDPKDVLVSKWHFANKLRPKELPPLPLEEAFELFSNGVSHYGPFWDHVLGYWKASLEWPKKVLCLKYEDVKKEPSGCVRKVAEFLGVPFSPEEEKKGIVEEIVKLCSFESLSNQDVNKSDTRSRENPTSNSDFFRKGEVGDWVNHLSPQMSEILDKITEQKFQDTGFSFH</sequence>
<feature type="domain" description="Sulfotransferase" evidence="4">
    <location>
        <begin position="82"/>
        <end position="345"/>
    </location>
</feature>
<dbReference type="EC" id="2.8.2.-" evidence="3"/>
<dbReference type="OMA" id="PRGPYCE"/>